<protein>
    <submittedName>
        <fullName evidence="1">Uncharacterized protein</fullName>
    </submittedName>
</protein>
<proteinExistence type="predicted"/>
<dbReference type="Gramene" id="OIT18810">
    <property type="protein sequence ID" value="OIT18810"/>
    <property type="gene ID" value="A4A49_53882"/>
</dbReference>
<reference evidence="1" key="1">
    <citation type="submission" date="2016-11" db="EMBL/GenBank/DDBJ databases">
        <title>The genome of Nicotiana attenuata.</title>
        <authorList>
            <person name="Xu S."/>
            <person name="Brockmoeller T."/>
            <person name="Gaquerel E."/>
            <person name="Navarro A."/>
            <person name="Kuhl H."/>
            <person name="Gase K."/>
            <person name="Ling Z."/>
            <person name="Zhou W."/>
            <person name="Kreitzer C."/>
            <person name="Stanke M."/>
            <person name="Tang H."/>
            <person name="Lyons E."/>
            <person name="Pandey P."/>
            <person name="Pandey S.P."/>
            <person name="Timmermann B."/>
            <person name="Baldwin I.T."/>
        </authorList>
    </citation>
    <scope>NUCLEOTIDE SEQUENCE [LARGE SCALE GENOMIC DNA]</scope>
    <source>
        <strain evidence="1">UT</strain>
    </source>
</reference>
<accession>A0A1J6JM15</accession>
<comment type="caution">
    <text evidence="1">The sequence shown here is derived from an EMBL/GenBank/DDBJ whole genome shotgun (WGS) entry which is preliminary data.</text>
</comment>
<dbReference type="AlphaFoldDB" id="A0A1J6JM15"/>
<organism evidence="1 2">
    <name type="scientific">Nicotiana attenuata</name>
    <name type="common">Coyote tobacco</name>
    <dbReference type="NCBI Taxonomy" id="49451"/>
    <lineage>
        <taxon>Eukaryota</taxon>
        <taxon>Viridiplantae</taxon>
        <taxon>Streptophyta</taxon>
        <taxon>Embryophyta</taxon>
        <taxon>Tracheophyta</taxon>
        <taxon>Spermatophyta</taxon>
        <taxon>Magnoliopsida</taxon>
        <taxon>eudicotyledons</taxon>
        <taxon>Gunneridae</taxon>
        <taxon>Pentapetalae</taxon>
        <taxon>asterids</taxon>
        <taxon>lamiids</taxon>
        <taxon>Solanales</taxon>
        <taxon>Solanaceae</taxon>
        <taxon>Nicotianoideae</taxon>
        <taxon>Nicotianeae</taxon>
        <taxon>Nicotiana</taxon>
    </lineage>
</organism>
<evidence type="ECO:0000313" key="2">
    <source>
        <dbReference type="Proteomes" id="UP000187609"/>
    </source>
</evidence>
<evidence type="ECO:0000313" key="1">
    <source>
        <dbReference type="EMBL" id="OIT18810.1"/>
    </source>
</evidence>
<name>A0A1J6JM15_NICAT</name>
<dbReference type="OMA" id="SADNEWE"/>
<dbReference type="Proteomes" id="UP000187609">
    <property type="component" value="Unassembled WGS sequence"/>
</dbReference>
<keyword evidence="2" id="KW-1185">Reference proteome</keyword>
<gene>
    <name evidence="1" type="ORF">A4A49_53882</name>
</gene>
<sequence>MESKSQLLIQAASARHMKTKLIEIGKELEFESCDLAIYRLSCPHKACSVALGFDSSIKQYKVVHVYADSYGFEMLNLGSADNEWERVSGPWEDLNDRPFNPLNLSWKDPVSINGRILHWYVDSGEYIVSMQVKEGRCSITHLPKLGNVIKRNNYSLVELQCF</sequence>
<dbReference type="EMBL" id="MJEQ01016990">
    <property type="protein sequence ID" value="OIT18810.1"/>
    <property type="molecule type" value="Genomic_DNA"/>
</dbReference>